<dbReference type="Proteomes" id="UP001271723">
    <property type="component" value="Unassembled WGS sequence"/>
</dbReference>
<comment type="caution">
    <text evidence="2">The sequence shown here is derived from an EMBL/GenBank/DDBJ whole genome shotgun (WGS) entry which is preliminary data.</text>
</comment>
<evidence type="ECO:0000313" key="3">
    <source>
        <dbReference type="Proteomes" id="UP001271723"/>
    </source>
</evidence>
<dbReference type="EMBL" id="JARAVY010000016">
    <property type="protein sequence ID" value="MDX2913637.1"/>
    <property type="molecule type" value="Genomic_DNA"/>
</dbReference>
<dbReference type="InterPro" id="IPR046307">
    <property type="entry name" value="DUF6422"/>
</dbReference>
<keyword evidence="3" id="KW-1185">Reference proteome</keyword>
<evidence type="ECO:0000313" key="2">
    <source>
        <dbReference type="EMBL" id="MDX2913637.1"/>
    </source>
</evidence>
<evidence type="ECO:0000256" key="1">
    <source>
        <dbReference type="SAM" id="MobiDB-lite"/>
    </source>
</evidence>
<sequence>MTNLDEPTAAGVRSGTGWEAYCPEEDHAPDGTVYGTREDADRAAVAHNAEFAPPHHARARVHIPDFDERLKALSDEQSEALEQAALVVVGARHEAAAMLTRVGAARFADDWFGSRCRTCGCSEYVGDAAKCGRSGCRHSAARHAT</sequence>
<dbReference type="RefSeq" id="WP_086757984.1">
    <property type="nucleotide sequence ID" value="NZ_JAGJBZ010000003.1"/>
</dbReference>
<feature type="region of interest" description="Disordered" evidence="1">
    <location>
        <begin position="1"/>
        <end position="30"/>
    </location>
</feature>
<protein>
    <recommendedName>
        <fullName evidence="4">Aldehyde dehydrogenase</fullName>
    </recommendedName>
</protein>
<accession>A0ABU4LD43</accession>
<reference evidence="2 3" key="1">
    <citation type="journal article" date="2023" name="Microb. Genom.">
        <title>Mesoterricola silvestris gen. nov., sp. nov., Mesoterricola sediminis sp. nov., Geothrix oryzae sp. nov., Geothrix edaphica sp. nov., Geothrix rubra sp. nov., and Geothrix limicola sp. nov., six novel members of Acidobacteriota isolated from soils.</title>
        <authorList>
            <person name="Weisberg A.J."/>
            <person name="Pearce E."/>
            <person name="Kramer C.G."/>
            <person name="Chang J.H."/>
            <person name="Clarke C.R."/>
        </authorList>
    </citation>
    <scope>NUCLEOTIDE SEQUENCE [LARGE SCALE GENOMIC DNA]</scope>
    <source>
        <strain evidence="2 3">NRRL_B-2795</strain>
    </source>
</reference>
<evidence type="ECO:0008006" key="4">
    <source>
        <dbReference type="Google" id="ProtNLM"/>
    </source>
</evidence>
<dbReference type="Pfam" id="PF19986">
    <property type="entry name" value="DUF6422"/>
    <property type="match status" value="1"/>
</dbReference>
<gene>
    <name evidence="2" type="ORF">PV517_33850</name>
</gene>
<organism evidence="2 3">
    <name type="scientific">Streptomyces griseiscabiei</name>
    <dbReference type="NCBI Taxonomy" id="2993540"/>
    <lineage>
        <taxon>Bacteria</taxon>
        <taxon>Bacillati</taxon>
        <taxon>Actinomycetota</taxon>
        <taxon>Actinomycetes</taxon>
        <taxon>Kitasatosporales</taxon>
        <taxon>Streptomycetaceae</taxon>
        <taxon>Streptomyces</taxon>
    </lineage>
</organism>
<proteinExistence type="predicted"/>
<name>A0ABU4LD43_9ACTN</name>